<proteinExistence type="predicted"/>
<dbReference type="RefSeq" id="WP_116065441.1">
    <property type="nucleotide sequence ID" value="NZ_QRDZ01000048.1"/>
</dbReference>
<protein>
    <submittedName>
        <fullName evidence="2">Uncharacterized protein DUF2812</fullName>
    </submittedName>
</protein>
<keyword evidence="1" id="KW-0472">Membrane</keyword>
<dbReference type="Proteomes" id="UP000256977">
    <property type="component" value="Unassembled WGS sequence"/>
</dbReference>
<dbReference type="InterPro" id="IPR021359">
    <property type="entry name" value="DUF2812"/>
</dbReference>
<evidence type="ECO:0000313" key="3">
    <source>
        <dbReference type="Proteomes" id="UP000256977"/>
    </source>
</evidence>
<keyword evidence="3" id="KW-1185">Reference proteome</keyword>
<name>A0A3D9HYP6_9BACL</name>
<organism evidence="2 3">
    <name type="scientific">Cohnella phaseoli</name>
    <dbReference type="NCBI Taxonomy" id="456490"/>
    <lineage>
        <taxon>Bacteria</taxon>
        <taxon>Bacillati</taxon>
        <taxon>Bacillota</taxon>
        <taxon>Bacilli</taxon>
        <taxon>Bacillales</taxon>
        <taxon>Paenibacillaceae</taxon>
        <taxon>Cohnella</taxon>
    </lineage>
</organism>
<evidence type="ECO:0000313" key="2">
    <source>
        <dbReference type="EMBL" id="RED54540.1"/>
    </source>
</evidence>
<comment type="caution">
    <text evidence="2">The sequence shown here is derived from an EMBL/GenBank/DDBJ whole genome shotgun (WGS) entry which is preliminary data.</text>
</comment>
<gene>
    <name evidence="2" type="ORF">DFP98_14811</name>
</gene>
<sequence length="212" mass="24469">MKKLKLFRSYQAEEKWLSEQAAAGWRLVKKGLFYTFRKHSPQQQTFSVDYRTFKNKADYESYLSLFSDAGWTHAAGKIRSGEQYFTAPAQQDSELSIFSDKESSHSRYTKKAWHSLLKALFIFVFMILSSLSNSLYDIGIIVHPSRAFLTPGIWEKTGGAFWQAFFFELPFAALRIGLYVLLIGYVLLFAFYAAWALICAKIDRGIDNEQME</sequence>
<feature type="transmembrane region" description="Helical" evidence="1">
    <location>
        <begin position="116"/>
        <end position="136"/>
    </location>
</feature>
<reference evidence="2 3" key="1">
    <citation type="submission" date="2018-07" db="EMBL/GenBank/DDBJ databases">
        <title>Genomic Encyclopedia of Type Strains, Phase III (KMG-III): the genomes of soil and plant-associated and newly described type strains.</title>
        <authorList>
            <person name="Whitman W."/>
        </authorList>
    </citation>
    <scope>NUCLEOTIDE SEQUENCE [LARGE SCALE GENOMIC DNA]</scope>
    <source>
        <strain evidence="2 3">CECT 7287</strain>
    </source>
</reference>
<keyword evidence="1" id="KW-0812">Transmembrane</keyword>
<feature type="transmembrane region" description="Helical" evidence="1">
    <location>
        <begin position="176"/>
        <end position="198"/>
    </location>
</feature>
<keyword evidence="1" id="KW-1133">Transmembrane helix</keyword>
<accession>A0A3D9HYP6</accession>
<dbReference type="OrthoDB" id="8757095at2"/>
<dbReference type="AlphaFoldDB" id="A0A3D9HYP6"/>
<dbReference type="EMBL" id="QRDZ01000048">
    <property type="protein sequence ID" value="RED54540.1"/>
    <property type="molecule type" value="Genomic_DNA"/>
</dbReference>
<evidence type="ECO:0000256" key="1">
    <source>
        <dbReference type="SAM" id="Phobius"/>
    </source>
</evidence>
<dbReference type="Pfam" id="PF11193">
    <property type="entry name" value="DUF2812"/>
    <property type="match status" value="1"/>
</dbReference>